<dbReference type="InterPro" id="IPR003680">
    <property type="entry name" value="Flavodoxin_fold"/>
</dbReference>
<comment type="catalytic activity">
    <reaction evidence="5">
        <text>N,N-dimethyl-1,4-phenylenediamine + anthranilate + 2 NAD(+) = 2-(4-dimethylaminophenyl)diazenylbenzoate + 2 NADH + 2 H(+)</text>
        <dbReference type="Rhea" id="RHEA:55872"/>
        <dbReference type="ChEBI" id="CHEBI:15378"/>
        <dbReference type="ChEBI" id="CHEBI:15783"/>
        <dbReference type="ChEBI" id="CHEBI:16567"/>
        <dbReference type="ChEBI" id="CHEBI:57540"/>
        <dbReference type="ChEBI" id="CHEBI:57945"/>
        <dbReference type="ChEBI" id="CHEBI:71579"/>
        <dbReference type="EC" id="1.7.1.17"/>
    </reaction>
    <physiologicalReaction direction="right-to-left" evidence="5">
        <dbReference type="Rhea" id="RHEA:55874"/>
    </physiologicalReaction>
</comment>
<feature type="domain" description="Flavodoxin-like fold" evidence="7">
    <location>
        <begin position="28"/>
        <end position="226"/>
    </location>
</feature>
<dbReference type="PANTHER" id="PTHR43741:SF4">
    <property type="entry name" value="FMN-DEPENDENT NADH:QUINONE OXIDOREDUCTASE"/>
    <property type="match status" value="1"/>
</dbReference>
<evidence type="ECO:0000256" key="3">
    <source>
        <dbReference type="ARBA" id="ARBA00023002"/>
    </source>
</evidence>
<evidence type="ECO:0000256" key="4">
    <source>
        <dbReference type="ARBA" id="ARBA00023027"/>
    </source>
</evidence>
<organism evidence="8 9">
    <name type="scientific">Methylosinus sporium</name>
    <dbReference type="NCBI Taxonomy" id="428"/>
    <lineage>
        <taxon>Bacteria</taxon>
        <taxon>Pseudomonadati</taxon>
        <taxon>Pseudomonadota</taxon>
        <taxon>Alphaproteobacteria</taxon>
        <taxon>Hyphomicrobiales</taxon>
        <taxon>Methylocystaceae</taxon>
        <taxon>Methylosinus</taxon>
    </lineage>
</organism>
<dbReference type="SUPFAM" id="SSF52218">
    <property type="entry name" value="Flavoproteins"/>
    <property type="match status" value="1"/>
</dbReference>
<keyword evidence="4 6" id="KW-0520">NAD</keyword>
<protein>
    <recommendedName>
        <fullName evidence="6">FMN dependent NADH:quinone oxidoreductase</fullName>
        <ecNumber evidence="6">1.6.5.-</ecNumber>
    </recommendedName>
    <alternativeName>
        <fullName evidence="6">Azo-dye reductase</fullName>
    </alternativeName>
    <alternativeName>
        <fullName evidence="6">FMN-dependent NADH-azo compound oxidoreductase</fullName>
    </alternativeName>
    <alternativeName>
        <fullName evidence="6">FMN-dependent NADH-azoreductase</fullName>
        <ecNumber evidence="6">1.7.1.17</ecNumber>
    </alternativeName>
</protein>
<dbReference type="Gene3D" id="3.40.50.360">
    <property type="match status" value="1"/>
</dbReference>
<evidence type="ECO:0000259" key="7">
    <source>
        <dbReference type="Pfam" id="PF02525"/>
    </source>
</evidence>
<accession>A0A549SNE9</accession>
<gene>
    <name evidence="6" type="primary">azoR</name>
    <name evidence="8" type="ORF">FM996_14315</name>
</gene>
<dbReference type="GO" id="GO:0010181">
    <property type="term" value="F:FMN binding"/>
    <property type="evidence" value="ECO:0007669"/>
    <property type="project" value="UniProtKB-UniRule"/>
</dbReference>
<dbReference type="InterPro" id="IPR050104">
    <property type="entry name" value="FMN-dep_NADH:Q_OxRdtase_AzoR1"/>
</dbReference>
<dbReference type="EC" id="1.6.5.-" evidence="6"/>
<evidence type="ECO:0000313" key="9">
    <source>
        <dbReference type="Proteomes" id="UP000316781"/>
    </source>
</evidence>
<comment type="similarity">
    <text evidence="6">Belongs to the azoreductase type 1 family.</text>
</comment>
<dbReference type="InterPro" id="IPR029039">
    <property type="entry name" value="Flavoprotein-like_sf"/>
</dbReference>
<comment type="subunit">
    <text evidence="6">Homodimer.</text>
</comment>
<comment type="caution">
    <text evidence="6">Lacks conserved residue(s) required for the propagation of feature annotation.</text>
</comment>
<reference evidence="8 9" key="1">
    <citation type="submission" date="2019-07" db="EMBL/GenBank/DDBJ databases">
        <title>Ln-dependent methylotrophs.</title>
        <authorList>
            <person name="Tani A."/>
        </authorList>
    </citation>
    <scope>NUCLEOTIDE SEQUENCE [LARGE SCALE GENOMIC DNA]</scope>
    <source>
        <strain evidence="8 9">SM89A</strain>
    </source>
</reference>
<name>A0A549SNE9_METSR</name>
<evidence type="ECO:0000256" key="1">
    <source>
        <dbReference type="ARBA" id="ARBA00022630"/>
    </source>
</evidence>
<sequence>MFRALKNLVARKAMTPRAGGPEEFPMTTILHIDSSILGGYSVSRALTAEVVAKELALHPGARVIRRDLVAEPALHLSDAHIAVFQGGEVTSAALGQDLALGGAYIDDLFAADIIVIGAPMYNFSVPSQLKGWIDRVCVAGRTFQYGADGPQGLLPKAKKVVIASTRGRVYTGDSPAASLEHHESYLRGVLGFIGLTDVTIIRAEGLNLGEEPRAAAIAGTKAQIASLAA</sequence>
<comment type="catalytic activity">
    <reaction evidence="6">
        <text>2 a quinone + NADH + H(+) = 2 a 1,4-benzosemiquinone + NAD(+)</text>
        <dbReference type="Rhea" id="RHEA:65952"/>
        <dbReference type="ChEBI" id="CHEBI:15378"/>
        <dbReference type="ChEBI" id="CHEBI:57540"/>
        <dbReference type="ChEBI" id="CHEBI:57945"/>
        <dbReference type="ChEBI" id="CHEBI:132124"/>
        <dbReference type="ChEBI" id="CHEBI:134225"/>
    </reaction>
</comment>
<dbReference type="GO" id="GO:0016655">
    <property type="term" value="F:oxidoreductase activity, acting on NAD(P)H, quinone or similar compound as acceptor"/>
    <property type="evidence" value="ECO:0007669"/>
    <property type="project" value="InterPro"/>
</dbReference>
<keyword evidence="3 6" id="KW-0560">Oxidoreductase</keyword>
<dbReference type="Proteomes" id="UP000316781">
    <property type="component" value="Unassembled WGS sequence"/>
</dbReference>
<feature type="binding site" evidence="6">
    <location>
        <begin position="41"/>
        <end position="43"/>
    </location>
    <ligand>
        <name>FMN</name>
        <dbReference type="ChEBI" id="CHEBI:58210"/>
    </ligand>
</feature>
<feature type="binding site" evidence="6">
    <location>
        <begin position="120"/>
        <end position="123"/>
    </location>
    <ligand>
        <name>FMN</name>
        <dbReference type="ChEBI" id="CHEBI:58210"/>
    </ligand>
</feature>
<dbReference type="HAMAP" id="MF_01216">
    <property type="entry name" value="Azoreductase_type1"/>
    <property type="match status" value="1"/>
</dbReference>
<comment type="cofactor">
    <cofactor evidence="6">
        <name>FMN</name>
        <dbReference type="ChEBI" id="CHEBI:58210"/>
    </cofactor>
    <text evidence="6">Binds 1 FMN per subunit.</text>
</comment>
<comment type="function">
    <text evidence="6">Also exhibits azoreductase activity. Catalyzes the reductive cleavage of the azo bond in aromatic azo compounds to the corresponding amines.</text>
</comment>
<keyword evidence="1 6" id="KW-0285">Flavoprotein</keyword>
<dbReference type="EMBL" id="VJMF01000059">
    <property type="protein sequence ID" value="TRL31155.1"/>
    <property type="molecule type" value="Genomic_DNA"/>
</dbReference>
<dbReference type="PANTHER" id="PTHR43741">
    <property type="entry name" value="FMN-DEPENDENT NADH-AZOREDUCTASE 1"/>
    <property type="match status" value="1"/>
</dbReference>
<dbReference type="GO" id="GO:0009055">
    <property type="term" value="F:electron transfer activity"/>
    <property type="evidence" value="ECO:0007669"/>
    <property type="project" value="UniProtKB-UniRule"/>
</dbReference>
<dbReference type="Pfam" id="PF02525">
    <property type="entry name" value="Flavodoxin_2"/>
    <property type="match status" value="1"/>
</dbReference>
<keyword evidence="2 6" id="KW-0288">FMN</keyword>
<evidence type="ECO:0000256" key="2">
    <source>
        <dbReference type="ARBA" id="ARBA00022643"/>
    </source>
</evidence>
<dbReference type="EC" id="1.7.1.17" evidence="6"/>
<feature type="binding site" evidence="6">
    <location>
        <position position="35"/>
    </location>
    <ligand>
        <name>FMN</name>
        <dbReference type="ChEBI" id="CHEBI:58210"/>
    </ligand>
</feature>
<comment type="caution">
    <text evidence="8">The sequence shown here is derived from an EMBL/GenBank/DDBJ whole genome shotgun (WGS) entry which is preliminary data.</text>
</comment>
<dbReference type="GO" id="GO:0016652">
    <property type="term" value="F:oxidoreductase activity, acting on NAD(P)H as acceptor"/>
    <property type="evidence" value="ECO:0007669"/>
    <property type="project" value="UniProtKB-UniRule"/>
</dbReference>
<dbReference type="InterPro" id="IPR023048">
    <property type="entry name" value="NADH:quinone_OxRdtase_FMN_depd"/>
</dbReference>
<evidence type="ECO:0000256" key="6">
    <source>
        <dbReference type="HAMAP-Rule" id="MF_01216"/>
    </source>
</evidence>
<evidence type="ECO:0000313" key="8">
    <source>
        <dbReference type="EMBL" id="TRL31155.1"/>
    </source>
</evidence>
<dbReference type="AlphaFoldDB" id="A0A549SNE9"/>
<evidence type="ECO:0000256" key="5">
    <source>
        <dbReference type="ARBA" id="ARBA00048542"/>
    </source>
</evidence>
<proteinExistence type="inferred from homology"/>
<comment type="function">
    <text evidence="6">Quinone reductase that provides resistance to thiol-specific stress caused by electrophilic quinones.</text>
</comment>